<name>A0A1A9W4H9_9MUSC</name>
<feature type="transmembrane region" description="Helical" evidence="1">
    <location>
        <begin position="64"/>
        <end position="82"/>
    </location>
</feature>
<proteinExistence type="predicted"/>
<reference evidence="3" key="1">
    <citation type="submission" date="2014-03" db="EMBL/GenBank/DDBJ databases">
        <authorList>
            <person name="Aksoy S."/>
            <person name="Warren W."/>
            <person name="Wilson R.K."/>
        </authorList>
    </citation>
    <scope>NUCLEOTIDE SEQUENCE [LARGE SCALE GENOMIC DNA]</scope>
    <source>
        <strain evidence="3">IAEA</strain>
    </source>
</reference>
<organism evidence="2 3">
    <name type="scientific">Glossina brevipalpis</name>
    <dbReference type="NCBI Taxonomy" id="37001"/>
    <lineage>
        <taxon>Eukaryota</taxon>
        <taxon>Metazoa</taxon>
        <taxon>Ecdysozoa</taxon>
        <taxon>Arthropoda</taxon>
        <taxon>Hexapoda</taxon>
        <taxon>Insecta</taxon>
        <taxon>Pterygota</taxon>
        <taxon>Neoptera</taxon>
        <taxon>Endopterygota</taxon>
        <taxon>Diptera</taxon>
        <taxon>Brachycera</taxon>
        <taxon>Muscomorpha</taxon>
        <taxon>Hippoboscoidea</taxon>
        <taxon>Glossinidae</taxon>
        <taxon>Glossina</taxon>
    </lineage>
</organism>
<keyword evidence="3" id="KW-1185">Reference proteome</keyword>
<keyword evidence="1" id="KW-0472">Membrane</keyword>
<sequence length="113" mass="12732">MRTIYPVCGGAPMPPLSRSSIIRCETHQLLEPLSIVALGAPSVTAYICSVIHCVQLYINTYIQVVFAVLHAAPVITLLLRLINIALLQQNHMFYENDHLIEFCSHKINKIQNY</sequence>
<keyword evidence="1" id="KW-1133">Transmembrane helix</keyword>
<keyword evidence="1" id="KW-0812">Transmembrane</keyword>
<accession>A0A1A9W4H9</accession>
<dbReference type="Proteomes" id="UP000091820">
    <property type="component" value="Unassembled WGS sequence"/>
</dbReference>
<dbReference type="AlphaFoldDB" id="A0A1A9W4H9"/>
<reference evidence="2" key="2">
    <citation type="submission" date="2020-05" db="UniProtKB">
        <authorList>
            <consortium name="EnsemblMetazoa"/>
        </authorList>
    </citation>
    <scope>IDENTIFICATION</scope>
    <source>
        <strain evidence="2">IAEA</strain>
    </source>
</reference>
<dbReference type="VEuPathDB" id="VectorBase:GBRI005987"/>
<dbReference type="EnsemblMetazoa" id="GBRI005987-RA">
    <property type="protein sequence ID" value="GBRI005987-PA"/>
    <property type="gene ID" value="GBRI005987"/>
</dbReference>
<evidence type="ECO:0000256" key="1">
    <source>
        <dbReference type="SAM" id="Phobius"/>
    </source>
</evidence>
<evidence type="ECO:0000313" key="2">
    <source>
        <dbReference type="EnsemblMetazoa" id="GBRI005987-PA"/>
    </source>
</evidence>
<evidence type="ECO:0000313" key="3">
    <source>
        <dbReference type="Proteomes" id="UP000091820"/>
    </source>
</evidence>
<protein>
    <submittedName>
        <fullName evidence="2">Uncharacterized protein</fullName>
    </submittedName>
</protein>
<feature type="transmembrane region" description="Helical" evidence="1">
    <location>
        <begin position="33"/>
        <end position="58"/>
    </location>
</feature>